<comment type="caution">
    <text evidence="4">The sequence shown here is derived from an EMBL/GenBank/DDBJ whole genome shotgun (WGS) entry which is preliminary data.</text>
</comment>
<feature type="compositionally biased region" description="Low complexity" evidence="1">
    <location>
        <begin position="463"/>
        <end position="474"/>
    </location>
</feature>
<reference evidence="4 5" key="1">
    <citation type="journal article" date="2016" name="Genome Announc.">
        <title>Genome Sequence of Madurella mycetomatis mm55, Isolated from a Human Mycetoma Case in Sudan.</title>
        <authorList>
            <person name="Smit S."/>
            <person name="Derks M.F."/>
            <person name="Bervoets S."/>
            <person name="Fahal A."/>
            <person name="van Leeuwen W."/>
            <person name="van Belkum A."/>
            <person name="van de Sande W.W."/>
        </authorList>
    </citation>
    <scope>NUCLEOTIDE SEQUENCE [LARGE SCALE GENOMIC DNA]</scope>
    <source>
        <strain evidence="5">mm55</strain>
    </source>
</reference>
<feature type="region of interest" description="Disordered" evidence="1">
    <location>
        <begin position="229"/>
        <end position="269"/>
    </location>
</feature>
<dbReference type="OrthoDB" id="5347452at2759"/>
<accession>A0A175VU34</accession>
<feature type="region of interest" description="Disordered" evidence="1">
    <location>
        <begin position="402"/>
        <end position="474"/>
    </location>
</feature>
<keyword evidence="2" id="KW-0472">Membrane</keyword>
<feature type="compositionally biased region" description="Polar residues" evidence="1">
    <location>
        <begin position="351"/>
        <end position="370"/>
    </location>
</feature>
<feature type="compositionally biased region" description="Polar residues" evidence="1">
    <location>
        <begin position="259"/>
        <end position="269"/>
    </location>
</feature>
<evidence type="ECO:0000256" key="2">
    <source>
        <dbReference type="SAM" id="Phobius"/>
    </source>
</evidence>
<evidence type="ECO:0000313" key="5">
    <source>
        <dbReference type="Proteomes" id="UP000078237"/>
    </source>
</evidence>
<dbReference type="EMBL" id="LCTW02000373">
    <property type="protein sequence ID" value="KXX74234.1"/>
    <property type="molecule type" value="Genomic_DNA"/>
</dbReference>
<keyword evidence="5" id="KW-1185">Reference proteome</keyword>
<keyword evidence="3" id="KW-0732">Signal</keyword>
<dbReference type="Proteomes" id="UP000078237">
    <property type="component" value="Unassembled WGS sequence"/>
</dbReference>
<evidence type="ECO:0008006" key="6">
    <source>
        <dbReference type="Google" id="ProtNLM"/>
    </source>
</evidence>
<keyword evidence="2" id="KW-1133">Transmembrane helix</keyword>
<proteinExistence type="predicted"/>
<feature type="compositionally biased region" description="Low complexity" evidence="1">
    <location>
        <begin position="287"/>
        <end position="296"/>
    </location>
</feature>
<keyword evidence="2" id="KW-0812">Transmembrane</keyword>
<dbReference type="STRING" id="100816.A0A175VU34"/>
<feature type="signal peptide" evidence="3">
    <location>
        <begin position="1"/>
        <end position="18"/>
    </location>
</feature>
<feature type="chain" id="PRO_5008043303" description="Transmembrane protein" evidence="3">
    <location>
        <begin position="19"/>
        <end position="474"/>
    </location>
</feature>
<dbReference type="AlphaFoldDB" id="A0A175VU34"/>
<feature type="compositionally biased region" description="Pro residues" evidence="1">
    <location>
        <begin position="236"/>
        <end position="247"/>
    </location>
</feature>
<organism evidence="4 5">
    <name type="scientific">Madurella mycetomatis</name>
    <dbReference type="NCBI Taxonomy" id="100816"/>
    <lineage>
        <taxon>Eukaryota</taxon>
        <taxon>Fungi</taxon>
        <taxon>Dikarya</taxon>
        <taxon>Ascomycota</taxon>
        <taxon>Pezizomycotina</taxon>
        <taxon>Sordariomycetes</taxon>
        <taxon>Sordariomycetidae</taxon>
        <taxon>Sordariales</taxon>
        <taxon>Sordariales incertae sedis</taxon>
        <taxon>Madurella</taxon>
    </lineage>
</organism>
<gene>
    <name evidence="4" type="ORF">MMYC01_209658</name>
</gene>
<feature type="transmembrane region" description="Helical" evidence="2">
    <location>
        <begin position="189"/>
        <end position="211"/>
    </location>
</feature>
<protein>
    <recommendedName>
        <fullName evidence="6">Transmembrane protein</fullName>
    </recommendedName>
</protein>
<evidence type="ECO:0000256" key="1">
    <source>
        <dbReference type="SAM" id="MobiDB-lite"/>
    </source>
</evidence>
<feature type="compositionally biased region" description="Low complexity" evidence="1">
    <location>
        <begin position="248"/>
        <end position="258"/>
    </location>
</feature>
<evidence type="ECO:0000256" key="3">
    <source>
        <dbReference type="SAM" id="SignalP"/>
    </source>
</evidence>
<feature type="compositionally biased region" description="Low complexity" evidence="1">
    <location>
        <begin position="326"/>
        <end position="341"/>
    </location>
</feature>
<name>A0A175VU34_9PEZI</name>
<evidence type="ECO:0000313" key="4">
    <source>
        <dbReference type="EMBL" id="KXX74234.1"/>
    </source>
</evidence>
<feature type="region of interest" description="Disordered" evidence="1">
    <location>
        <begin position="287"/>
        <end position="380"/>
    </location>
</feature>
<dbReference type="VEuPathDB" id="FungiDB:MMYC01_209658"/>
<sequence length="474" mass="49828">MGLCSFFSVALFGVSVQAIAFPGPSPTNDIYAIQEDGWTPMPTAPPGVHEVLRRQNSLASTFIMAPDNTCGFVSGRSNCAFRVSCIDSADMRKSCDRDCQRDSLTLKCTGTARFCNTVAFPLGVTDYYCATRRIARAHHLIFDQVEYSQVYQDINLAYIDDSARANAATSSSADLVAAPAPAPAPPAGAIVGGVIGGVALLAMIIFGAIFLRQRQQRHLQALQAAALTGQNQHPMSEPPFQPQPPAAPFAQSSPYSAQTPSSPAQSHQFAAQTYGAAAAGAIATSAAGSAGSSFSGPPTSNYPDYYQPTPMSTPSPQPTPAAYHTYQHQQQDYQQQPQDQPWVTPPDRADTSTPQSIRNASPVTPASALSAQPADYPGNRASNAAGVVPLALQPGMGSWQQRYRTESLSSSSAPSVVNGRPIIPYSPAVREQQQAQRQMSGEGLGGQAPKQSSPQEGGGGGRTTAAQGEPAELP</sequence>